<protein>
    <recommendedName>
        <fullName evidence="4">EGF-like domain-containing protein</fullName>
    </recommendedName>
</protein>
<evidence type="ECO:0008006" key="4">
    <source>
        <dbReference type="Google" id="ProtNLM"/>
    </source>
</evidence>
<feature type="coiled-coil region" evidence="1">
    <location>
        <begin position="337"/>
        <end position="367"/>
    </location>
</feature>
<evidence type="ECO:0000313" key="3">
    <source>
        <dbReference type="Proteomes" id="UP001642409"/>
    </source>
</evidence>
<sequence>MQVILIYFQISKRYGVVLSQPLKYSSFIQSQVCSKQLLTDKILTYCMKEQSLSSQVLTGNIAYSRSEWSFYSMYTQKAQNILLNSTYYIKNLPSFALFHTQTIQIQSSCLNLLIPDSLSQAALICFQCNLNTSQTDFSFQVSAQNASGLVLMSQALVLDYILVQLRAVGSFIGGLVYWSQKTAAVISNSNVSVYVAEKIMSGSISVFVVDWMEIQAENSRICANVGQFGSGTEYSSISGIFNQNCDLCREKTHAYGICVIDIENGEIVQQKLVCKGGFEFNGEKCVCPEGYVKNGSTCVNILEQINILITSQITQEELNFKLTNYISTLNSSIQSLKNEVQQNLSSINKTINDFQSNQSKLDNLEANIMSNYSKMEQKLAQNTSILDNRLCQNITQLEWQIWQNSSVLEQRIISNYTASLNNLQINTNKLEQWLIGNISILRQQQNNYQLNLLSYLEQKIIDNAIRLEIQILNNVTMLNNTINNLVQVNCTKNNGYAFVNGVCVQQGCSVLGQQRVNGICQCALNAIVKDNACTCPQFSVLVEFSCICPQDSIIIGNVCTCNVISGQTMKNGICACPNDQQVINGKCQSVSISIGQNTPLECNVSVFVNTFNIQSVTNQILSSDEFSSGYVFSSGFNMQNAFIDVADSVYSKVKPLFQGQNTYNNIKIQIGSQNIKGGSLVTSFIGAIIINNMNIISKTGSQLILNSGKFSILMESSANANISNLHVNLNFAMSAGNITLIYNAWAFLSINGYEVLGTYQSTQTIAMISIYVYQAPIVVNQVIFKPSVYNAGNCSSYLFSRNWELNQFSFSNIAIILGNETNNQLFGSISSTSELQYQFGGFIARVCDFTAVTIQHLIMDCYQQYGTNFVKESGLLVGTLQQETQCQISDMCLKQQISGSTIFRYFGLFGDISGDTLLQQVSLTIIVHISSLNKFGLIGQQSGYSLEIINIIASVNTDIDELSNSENVGILLGYIQQESTSSVVNVSIIDSNISSKNTVSGFFGTVQSNQKDHLTSIVNSTVSKSNISGSSNVGGFFSSCESCSIELLNSTIFQVNISGSSCTGGFIGNYDIGNANSVTFSIQNSTIQQANISGANCTGGLLGYSSSKNQSTISISSSQIISVRISATENFGIILGFDNKFDYYGNNQNFSTKFQFQSSNSSGNSFANGVLVPNCSNFVSGISLNGC</sequence>
<dbReference type="EMBL" id="CAXDID020000037">
    <property type="protein sequence ID" value="CAL5997897.1"/>
    <property type="molecule type" value="Genomic_DNA"/>
</dbReference>
<evidence type="ECO:0000256" key="1">
    <source>
        <dbReference type="SAM" id="Coils"/>
    </source>
</evidence>
<accession>A0ABP1HML7</accession>
<dbReference type="Gene3D" id="2.160.20.110">
    <property type="match status" value="1"/>
</dbReference>
<comment type="caution">
    <text evidence="2">The sequence shown here is derived from an EMBL/GenBank/DDBJ whole genome shotgun (WGS) entry which is preliminary data.</text>
</comment>
<keyword evidence="3" id="KW-1185">Reference proteome</keyword>
<dbReference type="Proteomes" id="UP001642409">
    <property type="component" value="Unassembled WGS sequence"/>
</dbReference>
<name>A0ABP1HML7_9EUKA</name>
<proteinExistence type="predicted"/>
<keyword evidence="1" id="KW-0175">Coiled coil</keyword>
<reference evidence="2 3" key="1">
    <citation type="submission" date="2024-07" db="EMBL/GenBank/DDBJ databases">
        <authorList>
            <person name="Akdeniz Z."/>
        </authorList>
    </citation>
    <scope>NUCLEOTIDE SEQUENCE [LARGE SCALE GENOMIC DNA]</scope>
</reference>
<organism evidence="2 3">
    <name type="scientific">Hexamita inflata</name>
    <dbReference type="NCBI Taxonomy" id="28002"/>
    <lineage>
        <taxon>Eukaryota</taxon>
        <taxon>Metamonada</taxon>
        <taxon>Diplomonadida</taxon>
        <taxon>Hexamitidae</taxon>
        <taxon>Hexamitinae</taxon>
        <taxon>Hexamita</taxon>
    </lineage>
</organism>
<gene>
    <name evidence="2" type="ORF">HINF_LOCUS15471</name>
</gene>
<evidence type="ECO:0000313" key="2">
    <source>
        <dbReference type="EMBL" id="CAL5997897.1"/>
    </source>
</evidence>